<dbReference type="InterPro" id="IPR043519">
    <property type="entry name" value="NT_sf"/>
</dbReference>
<dbReference type="InterPro" id="IPR022311">
    <property type="entry name" value="PolX-like"/>
</dbReference>
<dbReference type="InterPro" id="IPR037160">
    <property type="entry name" value="DNA_Pol_thumb_sf"/>
</dbReference>
<keyword evidence="11" id="KW-0227">DNA damage</keyword>
<dbReference type="Pfam" id="PF14716">
    <property type="entry name" value="HHH_8"/>
    <property type="match status" value="1"/>
</dbReference>
<dbReference type="GO" id="GO:0004527">
    <property type="term" value="F:exonuclease activity"/>
    <property type="evidence" value="ECO:0007669"/>
    <property type="project" value="UniProtKB-KW"/>
</dbReference>
<keyword evidence="25" id="KW-0269">Exonuclease</keyword>
<comment type="cofactor">
    <cofactor evidence="1">
        <name>Mg(2+)</name>
        <dbReference type="ChEBI" id="CHEBI:18420"/>
    </cofactor>
</comment>
<evidence type="ECO:0000256" key="1">
    <source>
        <dbReference type="ARBA" id="ARBA00001946"/>
    </source>
</evidence>
<evidence type="ECO:0000259" key="22">
    <source>
        <dbReference type="SMART" id="SM00278"/>
    </source>
</evidence>
<feature type="domain" description="Helix-hairpin-helix DNA-binding motif class 1" evidence="22">
    <location>
        <begin position="91"/>
        <end position="110"/>
    </location>
</feature>
<dbReference type="GO" id="GO:0006281">
    <property type="term" value="P:DNA repair"/>
    <property type="evidence" value="ECO:0007669"/>
    <property type="project" value="UniProtKB-KW"/>
</dbReference>
<dbReference type="InterPro" id="IPR050243">
    <property type="entry name" value="PHP_phosphatase"/>
</dbReference>
<dbReference type="GO" id="GO:0005829">
    <property type="term" value="C:cytosol"/>
    <property type="evidence" value="ECO:0007669"/>
    <property type="project" value="TreeGrafter"/>
</dbReference>
<evidence type="ECO:0000256" key="2">
    <source>
        <dbReference type="ARBA" id="ARBA00004496"/>
    </source>
</evidence>
<comment type="function">
    <text evidence="20">Repair polymerase that plays a key role in base-excision repair. During this process, the damaged base is excised by specific DNA glycosylases, the DNA backbone is nicked at the abasic site by an apurinic/apyrimidic (AP) endonuclease, and POLB removes 5'-deoxyribose-phosphate from the preincised AP site acting as a 5'-deoxyribose-phosphate lyase (5'-dRP lyase); through its DNA polymerase activity, it adds one nucleotide to the 3' end of the arising single-nucleotide gap. Conducts 'gap-filling' DNA synthesis in a stepwise distributive fashion rather than in a processive fashion as for other DNA polymerases. It is also able to cleave sugar-phosphate bonds 3' to an intact AP site, acting as an AP lyase.</text>
</comment>
<dbReference type="InterPro" id="IPR003141">
    <property type="entry name" value="Pol/His_phosphatase_N"/>
</dbReference>
<dbReference type="Pfam" id="PF14520">
    <property type="entry name" value="HHH_5"/>
    <property type="match status" value="1"/>
</dbReference>
<dbReference type="Gene3D" id="3.20.20.140">
    <property type="entry name" value="Metal-dependent hydrolases"/>
    <property type="match status" value="1"/>
</dbReference>
<dbReference type="EC" id="4.2.99.18" evidence="4"/>
<dbReference type="Pfam" id="PF14791">
    <property type="entry name" value="DNA_pol_B_thumb"/>
    <property type="match status" value="1"/>
</dbReference>
<evidence type="ECO:0000256" key="15">
    <source>
        <dbReference type="ARBA" id="ARBA00023204"/>
    </source>
</evidence>
<keyword evidence="10" id="KW-0235">DNA replication</keyword>
<comment type="catalytic activity">
    <reaction evidence="21">
        <text>DNA(n) + a 2'-deoxyribonucleoside 5'-triphosphate = DNA(n+1) + diphosphate</text>
        <dbReference type="Rhea" id="RHEA:22508"/>
        <dbReference type="Rhea" id="RHEA-COMP:17339"/>
        <dbReference type="Rhea" id="RHEA-COMP:17340"/>
        <dbReference type="ChEBI" id="CHEBI:33019"/>
        <dbReference type="ChEBI" id="CHEBI:61560"/>
        <dbReference type="ChEBI" id="CHEBI:173112"/>
        <dbReference type="EC" id="2.7.7.7"/>
    </reaction>
</comment>
<dbReference type="InterPro" id="IPR029398">
    <property type="entry name" value="PolB_thumb"/>
</dbReference>
<evidence type="ECO:0000256" key="21">
    <source>
        <dbReference type="ARBA" id="ARBA00049244"/>
    </source>
</evidence>
<comment type="catalytic activity">
    <reaction evidence="18">
        <text>2'-deoxyribonucleotide-(2'-deoxyribose 5'-phosphate)-2'-deoxyribonucleotide-DNA = a 3'-end 2'-deoxyribonucleotide-(2,3-dehydro-2,3-deoxyribose 5'-phosphate)-DNA + a 5'-end 5'-phospho-2'-deoxyribonucleoside-DNA + H(+)</text>
        <dbReference type="Rhea" id="RHEA:66592"/>
        <dbReference type="Rhea" id="RHEA-COMP:13180"/>
        <dbReference type="Rhea" id="RHEA-COMP:16897"/>
        <dbReference type="Rhea" id="RHEA-COMP:17067"/>
        <dbReference type="ChEBI" id="CHEBI:15378"/>
        <dbReference type="ChEBI" id="CHEBI:136412"/>
        <dbReference type="ChEBI" id="CHEBI:157695"/>
        <dbReference type="ChEBI" id="CHEBI:167181"/>
        <dbReference type="EC" id="4.2.99.18"/>
    </reaction>
</comment>
<evidence type="ECO:0000256" key="7">
    <source>
        <dbReference type="ARBA" id="ARBA00022634"/>
    </source>
</evidence>
<comment type="catalytic activity">
    <reaction evidence="19">
        <text>a 5'-end 2'-deoxyribose-2'-deoxyribonucleotide-DNA = (2E,4S)-4-hydroxypenten-2-al-5-phosphate + a 5'-end 5'-phospho-2'-deoxyribonucleoside-DNA + H(+)</text>
        <dbReference type="Rhea" id="RHEA:76255"/>
        <dbReference type="Rhea" id="RHEA-COMP:13180"/>
        <dbReference type="Rhea" id="RHEA-COMP:18657"/>
        <dbReference type="ChEBI" id="CHEBI:15378"/>
        <dbReference type="ChEBI" id="CHEBI:136412"/>
        <dbReference type="ChEBI" id="CHEBI:195194"/>
        <dbReference type="ChEBI" id="CHEBI:195195"/>
    </reaction>
</comment>
<evidence type="ECO:0000313" key="25">
    <source>
        <dbReference type="EMBL" id="HHJ53292.1"/>
    </source>
</evidence>
<comment type="caution">
    <text evidence="25">The sequence shown here is derived from an EMBL/GenBank/DDBJ whole genome shotgun (WGS) entry which is preliminary data.</text>
</comment>
<evidence type="ECO:0000256" key="12">
    <source>
        <dbReference type="ARBA" id="ARBA00022843"/>
    </source>
</evidence>
<keyword evidence="12" id="KW-0832">Ubl conjugation</keyword>
<dbReference type="InterPro" id="IPR002054">
    <property type="entry name" value="DNA-dir_DNA_pol_X"/>
</dbReference>
<dbReference type="InterPro" id="IPR027421">
    <property type="entry name" value="DNA_pol_lamdba_lyase_dom_sf"/>
</dbReference>
<evidence type="ECO:0000256" key="18">
    <source>
        <dbReference type="ARBA" id="ARBA00044632"/>
    </source>
</evidence>
<feature type="domain" description="Helix-hairpin-helix DNA-binding motif class 1" evidence="22">
    <location>
        <begin position="126"/>
        <end position="145"/>
    </location>
</feature>
<feature type="domain" description="Helix-hairpin-helix DNA-binding motif class 1" evidence="22">
    <location>
        <begin position="51"/>
        <end position="70"/>
    </location>
</feature>
<dbReference type="Gene3D" id="1.10.150.20">
    <property type="entry name" value="5' to 3' exonuclease, C-terminal subdomain"/>
    <property type="match status" value="1"/>
</dbReference>
<dbReference type="CDD" id="cd00141">
    <property type="entry name" value="NT_POLXc"/>
    <property type="match status" value="1"/>
</dbReference>
<feature type="domain" description="Polymerase/histidinol phosphatase N-terminal" evidence="23">
    <location>
        <begin position="341"/>
        <end position="420"/>
    </location>
</feature>
<proteinExistence type="predicted"/>
<dbReference type="SMART" id="SM00483">
    <property type="entry name" value="POLXc"/>
    <property type="match status" value="1"/>
</dbReference>
<keyword evidence="15" id="KW-0234">DNA repair</keyword>
<accession>A0A7V5UFC6</accession>
<dbReference type="EMBL" id="DROD01000568">
    <property type="protein sequence ID" value="HHJ53292.1"/>
    <property type="molecule type" value="Genomic_DNA"/>
</dbReference>
<dbReference type="GO" id="GO:0042578">
    <property type="term" value="F:phosphoric ester hydrolase activity"/>
    <property type="evidence" value="ECO:0007669"/>
    <property type="project" value="TreeGrafter"/>
</dbReference>
<sequence>MDKKQIIAILNEIGTILELQGENPFKARAYYNAARTLETLPGDVVELIKSGEIAQVKGIGKALSDKLSKLVLEGRLPYYEELKQSVPPGLFEMLKIPGMGPKKVKAVYDTLGIDSLGALEYACKENRLRDLPGFGEKTQEKILKGIELRRKYNERSHYPVAENQAQQVLEYLKKNPAMNRIQIAGSLRRKKETIKDIDLVASCRAADRVQIMDYFVAAPGIQEVVSKGVTKSTVRFDSGISCDLRLVEDDQFPFLLQHSTGSKEHNTALRARAKSLGFTMNEYGLFPAGEETSVPCANETQVYQALGLRFIPPELRENMGEIEAAADGNLPELVSEQEIKGLLHVHSRYSDGANSLEELVQACRALGMEYLGISDHSKSAYYANGLNETRIRQQHEEIDRLNEKYTDFRIFKGIEADILPDGSLDYEDAVLEWFDFVIASVHSSFKMSREEMTRRICRALEHPLVTILGHPTGRLLLGREPYPLDLDAVLETAARHRKIIEINANPHRLDMDWRWGKTAAEMGIRTAINPDAHHLDGLQDYKIGVGIARKAWYSDKLVINTRDREELDQLFREQK</sequence>
<dbReference type="SUPFAM" id="SSF47802">
    <property type="entry name" value="DNA polymerase beta, N-terminal domain-like"/>
    <property type="match status" value="1"/>
</dbReference>
<evidence type="ECO:0000256" key="8">
    <source>
        <dbReference type="ARBA" id="ARBA00022679"/>
    </source>
</evidence>
<dbReference type="PRINTS" id="PR00870">
    <property type="entry name" value="DNAPOLXBETA"/>
</dbReference>
<dbReference type="PIRSF" id="PIRSF005047">
    <property type="entry name" value="UCP005047_YshC"/>
    <property type="match status" value="1"/>
</dbReference>
<keyword evidence="9" id="KW-0548">Nucleotidyltransferase</keyword>
<keyword evidence="6" id="KW-0488">Methylation</keyword>
<dbReference type="CDD" id="cd07436">
    <property type="entry name" value="PHP_PolX"/>
    <property type="match status" value="1"/>
</dbReference>
<dbReference type="GO" id="GO:0008270">
    <property type="term" value="F:zinc ion binding"/>
    <property type="evidence" value="ECO:0007669"/>
    <property type="project" value="TreeGrafter"/>
</dbReference>
<evidence type="ECO:0000256" key="19">
    <source>
        <dbReference type="ARBA" id="ARBA00044678"/>
    </source>
</evidence>
<dbReference type="InterPro" id="IPR010996">
    <property type="entry name" value="HHH_MUS81"/>
</dbReference>
<evidence type="ECO:0000256" key="13">
    <source>
        <dbReference type="ARBA" id="ARBA00022932"/>
    </source>
</evidence>
<feature type="domain" description="DNA-directed DNA polymerase X" evidence="24">
    <location>
        <begin position="1"/>
        <end position="317"/>
    </location>
</feature>
<evidence type="ECO:0000256" key="20">
    <source>
        <dbReference type="ARBA" id="ARBA00045548"/>
    </source>
</evidence>
<keyword evidence="14" id="KW-0915">Sodium</keyword>
<dbReference type="Pfam" id="PF02811">
    <property type="entry name" value="PHP"/>
    <property type="match status" value="1"/>
</dbReference>
<dbReference type="SUPFAM" id="SSF81301">
    <property type="entry name" value="Nucleotidyltransferase"/>
    <property type="match status" value="1"/>
</dbReference>
<dbReference type="InterPro" id="IPR047967">
    <property type="entry name" value="PolX_PHP"/>
</dbReference>
<dbReference type="GO" id="GO:0003677">
    <property type="term" value="F:DNA binding"/>
    <property type="evidence" value="ECO:0007669"/>
    <property type="project" value="InterPro"/>
</dbReference>
<keyword evidence="25" id="KW-0378">Hydrolase</keyword>
<dbReference type="InterPro" id="IPR004013">
    <property type="entry name" value="PHP_dom"/>
</dbReference>
<evidence type="ECO:0000259" key="23">
    <source>
        <dbReference type="SMART" id="SM00481"/>
    </source>
</evidence>
<dbReference type="EC" id="2.7.7.7" evidence="3"/>
<dbReference type="SMART" id="SM00278">
    <property type="entry name" value="HhH1"/>
    <property type="match status" value="3"/>
</dbReference>
<dbReference type="InterPro" id="IPR002008">
    <property type="entry name" value="DNA_pol_X_beta-like"/>
</dbReference>
<reference evidence="25" key="1">
    <citation type="journal article" date="2020" name="mSystems">
        <title>Genome- and Community-Level Interaction Insights into Carbon Utilization and Element Cycling Functions of Hydrothermarchaeota in Hydrothermal Sediment.</title>
        <authorList>
            <person name="Zhou Z."/>
            <person name="Liu Y."/>
            <person name="Xu W."/>
            <person name="Pan J."/>
            <person name="Luo Z.H."/>
            <person name="Li M."/>
        </authorList>
    </citation>
    <scope>NUCLEOTIDE SEQUENCE [LARGE SCALE GENOMIC DNA]</scope>
    <source>
        <strain evidence="25">HyVt-527</strain>
    </source>
</reference>
<dbReference type="Gene3D" id="1.10.150.110">
    <property type="entry name" value="DNA polymerase beta, N-terminal domain-like"/>
    <property type="match status" value="1"/>
</dbReference>
<comment type="subcellular location">
    <subcellularLocation>
        <location evidence="2">Cytoplasm</location>
    </subcellularLocation>
</comment>
<evidence type="ECO:0000256" key="3">
    <source>
        <dbReference type="ARBA" id="ARBA00012417"/>
    </source>
</evidence>
<dbReference type="FunFam" id="3.20.20.140:FF:000047">
    <property type="entry name" value="PHP domain-containing protein"/>
    <property type="match status" value="1"/>
</dbReference>
<evidence type="ECO:0000256" key="11">
    <source>
        <dbReference type="ARBA" id="ARBA00022763"/>
    </source>
</evidence>
<evidence type="ECO:0000256" key="16">
    <source>
        <dbReference type="ARBA" id="ARBA00035717"/>
    </source>
</evidence>
<dbReference type="InterPro" id="IPR016195">
    <property type="entry name" value="Pol/histidinol_Pase-like"/>
</dbReference>
<evidence type="ECO:0000256" key="10">
    <source>
        <dbReference type="ARBA" id="ARBA00022705"/>
    </source>
</evidence>
<dbReference type="InterPro" id="IPR003583">
    <property type="entry name" value="Hlx-hairpin-Hlx_DNA-bd_motif"/>
</dbReference>
<dbReference type="NCBIfam" id="NF006375">
    <property type="entry name" value="PRK08609.1"/>
    <property type="match status" value="1"/>
</dbReference>
<dbReference type="SUPFAM" id="SSF47781">
    <property type="entry name" value="RuvA domain 2-like"/>
    <property type="match status" value="1"/>
</dbReference>
<dbReference type="Gene3D" id="3.30.210.10">
    <property type="entry name" value="DNA polymerase, thumb domain"/>
    <property type="match status" value="1"/>
</dbReference>
<dbReference type="SMART" id="SM00481">
    <property type="entry name" value="POLIIIAc"/>
    <property type="match status" value="1"/>
</dbReference>
<keyword evidence="8" id="KW-0808">Transferase</keyword>
<evidence type="ECO:0000256" key="4">
    <source>
        <dbReference type="ARBA" id="ARBA00012720"/>
    </source>
</evidence>
<evidence type="ECO:0000259" key="24">
    <source>
        <dbReference type="SMART" id="SM00483"/>
    </source>
</evidence>
<dbReference type="GO" id="GO:0003887">
    <property type="term" value="F:DNA-directed DNA polymerase activity"/>
    <property type="evidence" value="ECO:0007669"/>
    <property type="project" value="UniProtKB-KW"/>
</dbReference>
<evidence type="ECO:0000256" key="17">
    <source>
        <dbReference type="ARBA" id="ARBA00035726"/>
    </source>
</evidence>
<dbReference type="SUPFAM" id="SSF89550">
    <property type="entry name" value="PHP domain-like"/>
    <property type="match status" value="1"/>
</dbReference>
<dbReference type="AlphaFoldDB" id="A0A7V5UFC6"/>
<dbReference type="PANTHER" id="PTHR36928:SF1">
    <property type="entry name" value="PHOSPHATASE YCDX-RELATED"/>
    <property type="match status" value="1"/>
</dbReference>
<dbReference type="GO" id="GO:0140078">
    <property type="term" value="F:class I DNA-(apurinic or apyrimidinic site) endonuclease activity"/>
    <property type="evidence" value="ECO:0007669"/>
    <property type="project" value="UniProtKB-EC"/>
</dbReference>
<evidence type="ECO:0000256" key="9">
    <source>
        <dbReference type="ARBA" id="ARBA00022695"/>
    </source>
</evidence>
<keyword evidence="13" id="KW-0239">DNA-directed DNA polymerase</keyword>
<dbReference type="PANTHER" id="PTHR36928">
    <property type="entry name" value="PHOSPHATASE YCDX-RELATED"/>
    <property type="match status" value="1"/>
</dbReference>
<dbReference type="InterPro" id="IPR010994">
    <property type="entry name" value="RuvA_2-like"/>
</dbReference>
<keyword evidence="25" id="KW-0540">Nuclease</keyword>
<evidence type="ECO:0000256" key="14">
    <source>
        <dbReference type="ARBA" id="ARBA00023053"/>
    </source>
</evidence>
<evidence type="ECO:0000256" key="5">
    <source>
        <dbReference type="ARBA" id="ARBA00020020"/>
    </source>
</evidence>
<evidence type="ECO:0000256" key="6">
    <source>
        <dbReference type="ARBA" id="ARBA00022481"/>
    </source>
</evidence>
<name>A0A7V5UFC6_CALAY</name>
<dbReference type="Gene3D" id="3.30.460.10">
    <property type="entry name" value="Beta Polymerase, domain 2"/>
    <property type="match status" value="1"/>
</dbReference>
<protein>
    <recommendedName>
        <fullName evidence="5">DNA polymerase beta</fullName>
        <ecNumber evidence="3">2.7.7.7</ecNumber>
        <ecNumber evidence="4">4.2.99.18</ecNumber>
    </recommendedName>
    <alternativeName>
        <fullName evidence="16">5'-deoxyribose-phosphate lyase</fullName>
    </alternativeName>
    <alternativeName>
        <fullName evidence="17">AP lyase</fullName>
    </alternativeName>
</protein>
<keyword evidence="7" id="KW-0237">DNA synthesis</keyword>
<dbReference type="Proteomes" id="UP000886124">
    <property type="component" value="Unassembled WGS sequence"/>
</dbReference>
<organism evidence="25">
    <name type="scientific">Caldithrix abyssi</name>
    <dbReference type="NCBI Taxonomy" id="187145"/>
    <lineage>
        <taxon>Bacteria</taxon>
        <taxon>Pseudomonadati</taxon>
        <taxon>Calditrichota</taxon>
        <taxon>Calditrichia</taxon>
        <taxon>Calditrichales</taxon>
        <taxon>Calditrichaceae</taxon>
        <taxon>Caldithrix</taxon>
    </lineage>
</organism>
<gene>
    <name evidence="25" type="primary">polX</name>
    <name evidence="25" type="ORF">ENJ89_08880</name>
</gene>